<proteinExistence type="predicted"/>
<dbReference type="KEGG" id="mmw:Mmwyl1_3345"/>
<organism evidence="2">
    <name type="scientific">Marinomonas sp. (strain MWYL1)</name>
    <dbReference type="NCBI Taxonomy" id="400668"/>
    <lineage>
        <taxon>Bacteria</taxon>
        <taxon>Pseudomonadati</taxon>
        <taxon>Pseudomonadota</taxon>
        <taxon>Gammaproteobacteria</taxon>
        <taxon>Oceanospirillales</taxon>
        <taxon>Oceanospirillaceae</taxon>
        <taxon>Marinomonas</taxon>
    </lineage>
</organism>
<dbReference type="InterPro" id="IPR045394">
    <property type="entry name" value="Abhydrolase_dom"/>
</dbReference>
<evidence type="ECO:0000259" key="1">
    <source>
        <dbReference type="Pfam" id="PF20091"/>
    </source>
</evidence>
<dbReference type="AlphaFoldDB" id="A6W0M1"/>
<dbReference type="EMBL" id="CP000749">
    <property type="protein sequence ID" value="ABR72250.1"/>
    <property type="molecule type" value="Genomic_DNA"/>
</dbReference>
<dbReference type="STRING" id="400668.Mmwyl1_3345"/>
<dbReference type="eggNOG" id="ENOG502Z9PN">
    <property type="taxonomic scope" value="Bacteria"/>
</dbReference>
<gene>
    <name evidence="2" type="ordered locus">Mmwyl1_3345</name>
</gene>
<evidence type="ECO:0000313" key="2">
    <source>
        <dbReference type="EMBL" id="ABR72250.1"/>
    </source>
</evidence>
<dbReference type="HOGENOM" id="CLU_025858_0_0_6"/>
<sequence length="650" mass="71202">MKLMSFSRKWLGLLFKLILVVSPLTVQAKVVNFTVTNKISPVFGGESFDQVGKYERIDGFVELAVDPNSDRGRKIIDLDQAQVAKDGLVYFSSKVSVLRPIDQEKGNGTILYEVLNRGRNLSMGLLNLSTGVDLPETLEDAGDGFLMKEGYTLVWSGWQTDLPSNKLGLNLDVISSITGLSREEYVFDKEGKTSVANLSYPAADLDVSKASLTVRQRAEDPRSTAPGLSFKYLSPTQIEITRPAGLDNGAIYEFIYTAKEPVPAGLAFISTADVVSFLRGAKGHDVASPLVNIHNTIALGISQSGRYLRDFIYQGFNDDGTGAKVFDGVMAHIAGSRKTYTNYRFAKAGRFSRQHEDHDVQGDQFPFGYTLVTDPLAGQTDGILEQCLLNATCPKIMQTDTSTEFWQARSALVSTAPDGSKMQEAENVRLYFLTGAPHFSGWNAFSKNNKMCQFPTNPISTSPVMRALTLAMQQWTTEGLTPPDSRYPSIEDGSLVALSDLRLPATGNHAYLPNYNVLKVRNYSELLPIAGQAYPVLVPQLDADGIELGGVKMPRVAAPLGTYWGWNLRDEQYAKGDLCGLLGSFIPFASSKGAIEGDSRLSIVERYGNEQGYVNEVESQAKALIADGFMLPSDMDIVIKRAKEDFVSLN</sequence>
<feature type="domain" description="Alpha/beta hydrolase" evidence="1">
    <location>
        <begin position="205"/>
        <end position="637"/>
    </location>
</feature>
<dbReference type="OrthoDB" id="222879at2"/>
<reference evidence="2" key="1">
    <citation type="submission" date="2007-06" db="EMBL/GenBank/DDBJ databases">
        <title>Complete sequence of Marinomonas sp. MWYL1.</title>
        <authorList>
            <consortium name="US DOE Joint Genome Institute"/>
            <person name="Copeland A."/>
            <person name="Lucas S."/>
            <person name="Lapidus A."/>
            <person name="Barry K."/>
            <person name="Glavina del Rio T."/>
            <person name="Dalin E."/>
            <person name="Tice H."/>
            <person name="Pitluck S."/>
            <person name="Kiss H."/>
            <person name="Brettin T."/>
            <person name="Bruce D."/>
            <person name="Detter J.C."/>
            <person name="Han C."/>
            <person name="Schmutz J."/>
            <person name="Larimer F."/>
            <person name="Land M."/>
            <person name="Hauser L."/>
            <person name="Kyrpides N."/>
            <person name="Kim E."/>
            <person name="Johnston A.W.B."/>
            <person name="Todd J.D."/>
            <person name="Rogers R."/>
            <person name="Wexler M."/>
            <person name="Bond P.L."/>
            <person name="Li Y."/>
            <person name="Richardson P."/>
        </authorList>
    </citation>
    <scope>NUCLEOTIDE SEQUENCE [LARGE SCALE GENOMIC DNA]</scope>
    <source>
        <strain evidence="2">MWYL1</strain>
    </source>
</reference>
<dbReference type="Pfam" id="PF20091">
    <property type="entry name" value="Abhydrolase_10"/>
    <property type="match status" value="1"/>
</dbReference>
<protein>
    <recommendedName>
        <fullName evidence="1">Alpha/beta hydrolase domain-containing protein</fullName>
    </recommendedName>
</protein>
<accession>A6W0M1</accession>
<name>A6W0M1_MARMS</name>